<dbReference type="Proteomes" id="UP000749646">
    <property type="component" value="Unassembled WGS sequence"/>
</dbReference>
<organism evidence="2 3">
    <name type="scientific">Modicella reniformis</name>
    <dbReference type="NCBI Taxonomy" id="1440133"/>
    <lineage>
        <taxon>Eukaryota</taxon>
        <taxon>Fungi</taxon>
        <taxon>Fungi incertae sedis</taxon>
        <taxon>Mucoromycota</taxon>
        <taxon>Mortierellomycotina</taxon>
        <taxon>Mortierellomycetes</taxon>
        <taxon>Mortierellales</taxon>
        <taxon>Mortierellaceae</taxon>
        <taxon>Modicella</taxon>
    </lineage>
</organism>
<evidence type="ECO:0000313" key="3">
    <source>
        <dbReference type="Proteomes" id="UP000749646"/>
    </source>
</evidence>
<feature type="region of interest" description="Disordered" evidence="1">
    <location>
        <begin position="118"/>
        <end position="174"/>
    </location>
</feature>
<sequence length="205" mass="23060">MLNLAIKFSALFSTFIQEQKLQGQSSTSFGLGMDSTREQMSKSGRRVSFHGSRGSTIHRVGVHDQEEDLSTDSEEETIDQEQEEEDYDDLGRTGGSEKRKKGAVRSRTLFGYEGVIRDDGMEEDDDEDIEMDTGWSRAKRPKTGPGISGFSQVDLRQSLDSRRNGSQQRSSYRESLVGIEQEFNRCREFLVTSLRVVVNSNAARG</sequence>
<feature type="compositionally biased region" description="Acidic residues" evidence="1">
    <location>
        <begin position="120"/>
        <end position="131"/>
    </location>
</feature>
<name>A0A9P6IRZ3_9FUNG</name>
<protein>
    <submittedName>
        <fullName evidence="2">Uncharacterized protein</fullName>
    </submittedName>
</protein>
<dbReference type="EMBL" id="JAAAHW010008535">
    <property type="protein sequence ID" value="KAF9944155.1"/>
    <property type="molecule type" value="Genomic_DNA"/>
</dbReference>
<accession>A0A9P6IRZ3</accession>
<reference evidence="2" key="1">
    <citation type="journal article" date="2020" name="Fungal Divers.">
        <title>Resolving the Mortierellaceae phylogeny through synthesis of multi-gene phylogenetics and phylogenomics.</title>
        <authorList>
            <person name="Vandepol N."/>
            <person name="Liber J."/>
            <person name="Desiro A."/>
            <person name="Na H."/>
            <person name="Kennedy M."/>
            <person name="Barry K."/>
            <person name="Grigoriev I.V."/>
            <person name="Miller A.N."/>
            <person name="O'Donnell K."/>
            <person name="Stajich J.E."/>
            <person name="Bonito G."/>
        </authorList>
    </citation>
    <scope>NUCLEOTIDE SEQUENCE</scope>
    <source>
        <strain evidence="2">MES-2147</strain>
    </source>
</reference>
<proteinExistence type="predicted"/>
<feature type="non-terminal residue" evidence="2">
    <location>
        <position position="205"/>
    </location>
</feature>
<evidence type="ECO:0000313" key="2">
    <source>
        <dbReference type="EMBL" id="KAF9944155.1"/>
    </source>
</evidence>
<comment type="caution">
    <text evidence="2">The sequence shown here is derived from an EMBL/GenBank/DDBJ whole genome shotgun (WGS) entry which is preliminary data.</text>
</comment>
<feature type="compositionally biased region" description="Acidic residues" evidence="1">
    <location>
        <begin position="65"/>
        <end position="88"/>
    </location>
</feature>
<evidence type="ECO:0000256" key="1">
    <source>
        <dbReference type="SAM" id="MobiDB-lite"/>
    </source>
</evidence>
<keyword evidence="3" id="KW-1185">Reference proteome</keyword>
<dbReference type="AlphaFoldDB" id="A0A9P6IRZ3"/>
<gene>
    <name evidence="2" type="ORF">BGZ65_012515</name>
</gene>
<feature type="region of interest" description="Disordered" evidence="1">
    <location>
        <begin position="42"/>
        <end position="104"/>
    </location>
</feature>